<sequence>MTYYHLINCLMLTFGPYVVVDRASRLKDDHRYGVYLWSVFAYLTTQLAKMLFAATFLPAGGSGVGATQAVAGGLLSLADGAGVLYILSYRCKGRGKVESVLATGMGWAIAQAVSSHLMPLWMHARATEFTWTSLERGVEANLQLVGALALTALMWLFVRGLSSPVAIVALAVRAAEPAVVAWLVASGSDGLTTLAAKAALTAVTAALAYAAFNYDLVGRGGSSRS</sequence>
<evidence type="ECO:0000256" key="2">
    <source>
        <dbReference type="ARBA" id="ARBA00004651"/>
    </source>
</evidence>
<keyword evidence="3" id="KW-1003">Cell membrane</keyword>
<evidence type="ECO:0000256" key="9">
    <source>
        <dbReference type="ARBA" id="ARBA00034846"/>
    </source>
</evidence>
<name>A0A7S1CN95_9STRA</name>
<dbReference type="EMBL" id="HBFS01022471">
    <property type="protein sequence ID" value="CAD8921827.1"/>
    <property type="molecule type" value="Transcribed_RNA"/>
</dbReference>
<dbReference type="InterPro" id="IPR019164">
    <property type="entry name" value="TMEM147"/>
</dbReference>
<evidence type="ECO:0000256" key="4">
    <source>
        <dbReference type="ARBA" id="ARBA00022692"/>
    </source>
</evidence>
<evidence type="ECO:0000256" key="5">
    <source>
        <dbReference type="ARBA" id="ARBA00022824"/>
    </source>
</evidence>
<feature type="transmembrane region" description="Helical" evidence="11">
    <location>
        <begin position="69"/>
        <end position="88"/>
    </location>
</feature>
<dbReference type="PANTHER" id="PTHR12869:SF0">
    <property type="entry name" value="BOS COMPLEX SUBUNIT TMEM147"/>
    <property type="match status" value="1"/>
</dbReference>
<gene>
    <name evidence="12" type="ORF">BSP0115_LOCUS15089</name>
</gene>
<evidence type="ECO:0000256" key="7">
    <source>
        <dbReference type="ARBA" id="ARBA00023136"/>
    </source>
</evidence>
<evidence type="ECO:0000256" key="1">
    <source>
        <dbReference type="ARBA" id="ARBA00004477"/>
    </source>
</evidence>
<evidence type="ECO:0000313" key="12">
    <source>
        <dbReference type="EMBL" id="CAD8921827.1"/>
    </source>
</evidence>
<feature type="transmembrane region" description="Helical" evidence="11">
    <location>
        <begin position="191"/>
        <end position="212"/>
    </location>
</feature>
<keyword evidence="4 11" id="KW-0812">Transmembrane</keyword>
<dbReference type="AlphaFoldDB" id="A0A7S1CN95"/>
<evidence type="ECO:0000256" key="3">
    <source>
        <dbReference type="ARBA" id="ARBA00022475"/>
    </source>
</evidence>
<keyword evidence="6 11" id="KW-1133">Transmembrane helix</keyword>
<evidence type="ECO:0000256" key="11">
    <source>
        <dbReference type="SAM" id="Phobius"/>
    </source>
</evidence>
<protein>
    <recommendedName>
        <fullName evidence="9">BOS complex subunit TMEM147</fullName>
    </recommendedName>
    <alternativeName>
        <fullName evidence="10">Transmembrane protein 147</fullName>
    </alternativeName>
</protein>
<reference evidence="12" key="1">
    <citation type="submission" date="2021-01" db="EMBL/GenBank/DDBJ databases">
        <authorList>
            <person name="Corre E."/>
            <person name="Pelletier E."/>
            <person name="Niang G."/>
            <person name="Scheremetjew M."/>
            <person name="Finn R."/>
            <person name="Kale V."/>
            <person name="Holt S."/>
            <person name="Cochrane G."/>
            <person name="Meng A."/>
            <person name="Brown T."/>
            <person name="Cohen L."/>
        </authorList>
    </citation>
    <scope>NUCLEOTIDE SEQUENCE</scope>
    <source>
        <strain evidence="12">Ms1</strain>
    </source>
</reference>
<keyword evidence="5" id="KW-0256">Endoplasmic reticulum</keyword>
<dbReference type="Pfam" id="PF09767">
    <property type="entry name" value="DUF2053"/>
    <property type="match status" value="1"/>
</dbReference>
<proteinExistence type="inferred from homology"/>
<dbReference type="GO" id="GO:0005789">
    <property type="term" value="C:endoplasmic reticulum membrane"/>
    <property type="evidence" value="ECO:0007669"/>
    <property type="project" value="UniProtKB-SubCell"/>
</dbReference>
<organism evidence="12">
    <name type="scientific">Bicosoecida sp. CB-2014</name>
    <dbReference type="NCBI Taxonomy" id="1486930"/>
    <lineage>
        <taxon>Eukaryota</taxon>
        <taxon>Sar</taxon>
        <taxon>Stramenopiles</taxon>
        <taxon>Bigyra</taxon>
        <taxon>Opalozoa</taxon>
        <taxon>Bicosoecida</taxon>
    </lineage>
</organism>
<evidence type="ECO:0000256" key="10">
    <source>
        <dbReference type="ARBA" id="ARBA00034899"/>
    </source>
</evidence>
<evidence type="ECO:0000256" key="8">
    <source>
        <dbReference type="ARBA" id="ARBA00034739"/>
    </source>
</evidence>
<comment type="subcellular location">
    <subcellularLocation>
        <location evidence="2">Cell membrane</location>
        <topology evidence="2">Multi-pass membrane protein</topology>
    </subcellularLocation>
    <subcellularLocation>
        <location evidence="1">Endoplasmic reticulum membrane</location>
        <topology evidence="1">Multi-pass membrane protein</topology>
    </subcellularLocation>
</comment>
<comment type="similarity">
    <text evidence="8">Belongs to the TMEM147 family.</text>
</comment>
<keyword evidence="7 11" id="KW-0472">Membrane</keyword>
<dbReference type="GO" id="GO:0005886">
    <property type="term" value="C:plasma membrane"/>
    <property type="evidence" value="ECO:0007669"/>
    <property type="project" value="UniProtKB-SubCell"/>
</dbReference>
<evidence type="ECO:0000256" key="6">
    <source>
        <dbReference type="ARBA" id="ARBA00022989"/>
    </source>
</evidence>
<accession>A0A7S1CN95</accession>
<feature type="transmembrane region" description="Helical" evidence="11">
    <location>
        <begin position="34"/>
        <end position="57"/>
    </location>
</feature>
<dbReference type="PANTHER" id="PTHR12869">
    <property type="entry name" value="SMALL SEVEN TRANSMEMBRANE DOMAIN-CONTAINING PROTEIN"/>
    <property type="match status" value="1"/>
</dbReference>